<evidence type="ECO:0000256" key="5">
    <source>
        <dbReference type="HAMAP-Rule" id="MF_00149"/>
    </source>
</evidence>
<dbReference type="InterPro" id="IPR038973">
    <property type="entry name" value="MutL/Mlh/Pms-like"/>
</dbReference>
<gene>
    <name evidence="5" type="primary">mutL</name>
    <name evidence="8" type="ORF">TW77_04095</name>
</gene>
<comment type="caution">
    <text evidence="8">The sequence shown here is derived from an EMBL/GenBank/DDBJ whole genome shotgun (WGS) entry which is preliminary data.</text>
</comment>
<dbReference type="GO" id="GO:0006298">
    <property type="term" value="P:mismatch repair"/>
    <property type="evidence" value="ECO:0007669"/>
    <property type="project" value="UniProtKB-UniRule"/>
</dbReference>
<dbReference type="InterPro" id="IPR020568">
    <property type="entry name" value="Ribosomal_Su5_D2-typ_SF"/>
</dbReference>
<name>A0A0F4QY98_9GAMM</name>
<evidence type="ECO:0000256" key="2">
    <source>
        <dbReference type="ARBA" id="ARBA00021975"/>
    </source>
</evidence>
<dbReference type="RefSeq" id="WP_046003675.1">
    <property type="nucleotide sequence ID" value="NZ_JXYA01000006.1"/>
</dbReference>
<dbReference type="InterPro" id="IPR036890">
    <property type="entry name" value="HATPase_C_sf"/>
</dbReference>
<dbReference type="GO" id="GO:0032300">
    <property type="term" value="C:mismatch repair complex"/>
    <property type="evidence" value="ECO:0007669"/>
    <property type="project" value="InterPro"/>
</dbReference>
<feature type="compositionally biased region" description="Polar residues" evidence="6">
    <location>
        <begin position="336"/>
        <end position="348"/>
    </location>
</feature>
<dbReference type="GO" id="GO:0030983">
    <property type="term" value="F:mismatched DNA binding"/>
    <property type="evidence" value="ECO:0007669"/>
    <property type="project" value="InterPro"/>
</dbReference>
<evidence type="ECO:0000259" key="7">
    <source>
        <dbReference type="SMART" id="SM01340"/>
    </source>
</evidence>
<reference evidence="8 9" key="1">
    <citation type="journal article" date="2015" name="BMC Genomics">
        <title>Genome mining reveals unlocked bioactive potential of marine Gram-negative bacteria.</title>
        <authorList>
            <person name="Machado H."/>
            <person name="Sonnenschein E.C."/>
            <person name="Melchiorsen J."/>
            <person name="Gram L."/>
        </authorList>
    </citation>
    <scope>NUCLEOTIDE SEQUENCE [LARGE SCALE GENOMIC DNA]</scope>
    <source>
        <strain evidence="8 9">S2471</strain>
    </source>
</reference>
<evidence type="ECO:0000313" key="8">
    <source>
        <dbReference type="EMBL" id="KJZ12240.1"/>
    </source>
</evidence>
<comment type="similarity">
    <text evidence="1 5">Belongs to the DNA mismatch repair MutL/HexB family.</text>
</comment>
<dbReference type="HAMAP" id="MF_00149">
    <property type="entry name" value="DNA_mis_repair"/>
    <property type="match status" value="1"/>
</dbReference>
<dbReference type="Proteomes" id="UP000033452">
    <property type="component" value="Unassembled WGS sequence"/>
</dbReference>
<organism evidence="8 9">
    <name type="scientific">Pseudoalteromonas rubra</name>
    <dbReference type="NCBI Taxonomy" id="43658"/>
    <lineage>
        <taxon>Bacteria</taxon>
        <taxon>Pseudomonadati</taxon>
        <taxon>Pseudomonadota</taxon>
        <taxon>Gammaproteobacteria</taxon>
        <taxon>Alteromonadales</taxon>
        <taxon>Pseudoalteromonadaceae</taxon>
        <taxon>Pseudoalteromonas</taxon>
    </lineage>
</organism>
<dbReference type="AlphaFoldDB" id="A0A0F4QY98"/>
<dbReference type="OrthoDB" id="9763467at2"/>
<dbReference type="InterPro" id="IPR014790">
    <property type="entry name" value="MutL_C"/>
</dbReference>
<dbReference type="SUPFAM" id="SSF118116">
    <property type="entry name" value="DNA mismatch repair protein MutL"/>
    <property type="match status" value="1"/>
</dbReference>
<dbReference type="InterPro" id="IPR020667">
    <property type="entry name" value="DNA_mismatch_repair_MutL"/>
</dbReference>
<feature type="compositionally biased region" description="Low complexity" evidence="6">
    <location>
        <begin position="397"/>
        <end position="407"/>
    </location>
</feature>
<dbReference type="Gene3D" id="3.30.1370.100">
    <property type="entry name" value="MutL, C-terminal domain, regulatory subdomain"/>
    <property type="match status" value="1"/>
</dbReference>
<sequence length="635" mass="69582">MSIEILPARLANQIAAGEVVERPASVVKELVENSIDAGATRIQIDIERGGHKLIRIRDNGAGIVKDELTLALSRHATSKLKTLDDLECISSLGFRGEALASISSVSRLTLSSKPAEQETAWQAFAEGRDMTVQIQPTAHPDGTTIEVKDLFFNTPARRKFLRTEKTEFSHIDELIKRIALSRFDLALTLTHNQKVIRQFRARPDPYSVERVAQVAGKVFSQQASFVESGHDGLKLYGWVLPVGCSNQTQYTYVNGRMMRDKLILHAIRQAFEETAGAVDTPGFVIYLELDPTQVDVNVHPAKHEVRFHQARLIHDFIVQAVKQVVLSERPELPLSDSGTSDVAHSSAQAGPVAAPMAEPVSEQFSLQDARQHQAYRSPLQSEYDTVQDSAYTPVSAPAFGASGSSSGYRGGGKSSNSSGSAKSRQVNVNELYQGMAQPADIPKVSTALEHQAQPQPQQAEVTRFLPLAHGAVLFTQAGELRLGHCRDGLVETWLAQIEQDGTLQGKALLLPVRVNLSADEIASVVQQESWLTLLGFTIVAHERYVMVKKLPLSLYSLDVPQCLDKVLSACLAQEASLAAWLNWLQVTTPEGYFNSQHFAAVVEKIIKNARSCAQIEAKAVTIDQSKLLSLSQQES</sequence>
<feature type="region of interest" description="Disordered" evidence="6">
    <location>
        <begin position="332"/>
        <end position="384"/>
    </location>
</feature>
<dbReference type="InterPro" id="IPR014762">
    <property type="entry name" value="DNA_mismatch_repair_CS"/>
</dbReference>
<dbReference type="InterPro" id="IPR037198">
    <property type="entry name" value="MutL_C_sf"/>
</dbReference>
<dbReference type="PANTHER" id="PTHR10073:SF12">
    <property type="entry name" value="DNA MISMATCH REPAIR PROTEIN MLH1"/>
    <property type="match status" value="1"/>
</dbReference>
<evidence type="ECO:0000256" key="1">
    <source>
        <dbReference type="ARBA" id="ARBA00006082"/>
    </source>
</evidence>
<dbReference type="PATRIC" id="fig|43658.5.peg.857"/>
<feature type="compositionally biased region" description="Low complexity" evidence="6">
    <location>
        <begin position="414"/>
        <end position="423"/>
    </location>
</feature>
<accession>A0A0F4QY98</accession>
<dbReference type="Pfam" id="PF01119">
    <property type="entry name" value="DNA_mis_repair"/>
    <property type="match status" value="1"/>
</dbReference>
<dbReference type="InterPro" id="IPR002099">
    <property type="entry name" value="MutL/Mlh/PMS"/>
</dbReference>
<dbReference type="GO" id="GO:0140664">
    <property type="term" value="F:ATP-dependent DNA damage sensor activity"/>
    <property type="evidence" value="ECO:0007669"/>
    <property type="project" value="InterPro"/>
</dbReference>
<dbReference type="Pfam" id="PF08676">
    <property type="entry name" value="MutL_C"/>
    <property type="match status" value="1"/>
</dbReference>
<keyword evidence="9" id="KW-1185">Reference proteome</keyword>
<protein>
    <recommendedName>
        <fullName evidence="2 5">DNA mismatch repair protein MutL</fullName>
    </recommendedName>
</protein>
<keyword evidence="3 5" id="KW-0227">DNA damage</keyword>
<comment type="function">
    <text evidence="5">This protein is involved in the repair of mismatches in DNA. It is required for dam-dependent methyl-directed DNA mismatch repair. May act as a 'molecular matchmaker', a protein that promotes the formation of a stable complex between two or more DNA-binding proteins in an ATP-dependent manner without itself being part of a final effector complex.</text>
</comment>
<evidence type="ECO:0000256" key="3">
    <source>
        <dbReference type="ARBA" id="ARBA00022763"/>
    </source>
</evidence>
<dbReference type="SUPFAM" id="SSF55874">
    <property type="entry name" value="ATPase domain of HSP90 chaperone/DNA topoisomerase II/histidine kinase"/>
    <property type="match status" value="1"/>
</dbReference>
<dbReference type="Pfam" id="PF13589">
    <property type="entry name" value="HATPase_c_3"/>
    <property type="match status" value="1"/>
</dbReference>
<dbReference type="SUPFAM" id="SSF54211">
    <property type="entry name" value="Ribosomal protein S5 domain 2-like"/>
    <property type="match status" value="1"/>
</dbReference>
<dbReference type="GO" id="GO:0005524">
    <property type="term" value="F:ATP binding"/>
    <property type="evidence" value="ECO:0007669"/>
    <property type="project" value="InterPro"/>
</dbReference>
<dbReference type="SMART" id="SM01340">
    <property type="entry name" value="DNA_mis_repair"/>
    <property type="match status" value="1"/>
</dbReference>
<proteinExistence type="inferred from homology"/>
<dbReference type="PANTHER" id="PTHR10073">
    <property type="entry name" value="DNA MISMATCH REPAIR PROTEIN MLH, PMS, MUTL"/>
    <property type="match status" value="1"/>
</dbReference>
<dbReference type="CDD" id="cd03482">
    <property type="entry name" value="MutL_Trans_MutL"/>
    <property type="match status" value="1"/>
</dbReference>
<evidence type="ECO:0000256" key="6">
    <source>
        <dbReference type="SAM" id="MobiDB-lite"/>
    </source>
</evidence>
<dbReference type="InterPro" id="IPR014721">
    <property type="entry name" value="Ribsml_uS5_D2-typ_fold_subgr"/>
</dbReference>
<dbReference type="InterPro" id="IPR013507">
    <property type="entry name" value="DNA_mismatch_S5_2-like"/>
</dbReference>
<evidence type="ECO:0000313" key="9">
    <source>
        <dbReference type="Proteomes" id="UP000033452"/>
    </source>
</evidence>
<dbReference type="FunFam" id="3.30.565.10:FF:000003">
    <property type="entry name" value="DNA mismatch repair endonuclease MutL"/>
    <property type="match status" value="1"/>
</dbReference>
<feature type="region of interest" description="Disordered" evidence="6">
    <location>
        <begin position="397"/>
        <end position="424"/>
    </location>
</feature>
<evidence type="ECO:0000256" key="4">
    <source>
        <dbReference type="ARBA" id="ARBA00023204"/>
    </source>
</evidence>
<dbReference type="Gene3D" id="3.30.565.10">
    <property type="entry name" value="Histidine kinase-like ATPase, C-terminal domain"/>
    <property type="match status" value="1"/>
</dbReference>
<dbReference type="Gene3D" id="3.30.230.10">
    <property type="match status" value="1"/>
</dbReference>
<dbReference type="InterPro" id="IPR042121">
    <property type="entry name" value="MutL_C_regsub"/>
</dbReference>
<dbReference type="CDD" id="cd16926">
    <property type="entry name" value="HATPase_MutL-MLH-PMS-like"/>
    <property type="match status" value="1"/>
</dbReference>
<dbReference type="NCBIfam" id="TIGR00585">
    <property type="entry name" value="mutl"/>
    <property type="match status" value="1"/>
</dbReference>
<feature type="domain" description="DNA mismatch repair protein S5" evidence="7">
    <location>
        <begin position="211"/>
        <end position="326"/>
    </location>
</feature>
<dbReference type="PROSITE" id="PS00058">
    <property type="entry name" value="DNA_MISMATCH_REPAIR_1"/>
    <property type="match status" value="1"/>
</dbReference>
<keyword evidence="4 5" id="KW-0234">DNA repair</keyword>
<dbReference type="GO" id="GO:0016887">
    <property type="term" value="F:ATP hydrolysis activity"/>
    <property type="evidence" value="ECO:0007669"/>
    <property type="project" value="InterPro"/>
</dbReference>
<dbReference type="EMBL" id="JXYA01000006">
    <property type="protein sequence ID" value="KJZ12240.1"/>
    <property type="molecule type" value="Genomic_DNA"/>
</dbReference>